<keyword evidence="4" id="KW-1185">Reference proteome</keyword>
<reference evidence="3" key="3">
    <citation type="submission" date="2019-11" db="EMBL/GenBank/DDBJ databases">
        <title>Complete genome sequence of Vibrio owensii SH-14 isolated from shrimp with acute hepatopancreatic necrosis diease.</title>
        <authorList>
            <person name="Liang X."/>
            <person name="Wang Y."/>
        </authorList>
    </citation>
    <scope>NUCLEOTIDE SEQUENCE</scope>
    <source>
        <strain evidence="3">SH14</strain>
    </source>
</reference>
<sequence>MKKTMMLFAVVLFSSSVFAYTGSNGNSATGPNVQCYLPDGTSDYMPIVLCQHQNGTIKK</sequence>
<dbReference type="AlphaFoldDB" id="A0AAP9KAU5"/>
<gene>
    <name evidence="3" type="ORF">APZ19_12980</name>
    <name evidence="2" type="ORF">D0812_13320</name>
</gene>
<evidence type="ECO:0000313" key="5">
    <source>
        <dbReference type="Proteomes" id="UP000390336"/>
    </source>
</evidence>
<accession>A0AAP9KAU5</accession>
<protein>
    <submittedName>
        <fullName evidence="3">Uncharacterized protein</fullName>
    </submittedName>
</protein>
<dbReference type="RefSeq" id="WP_078607751.1">
    <property type="nucleotide sequence ID" value="NZ_CP019959.1"/>
</dbReference>
<dbReference type="GeneID" id="47099018"/>
<evidence type="ECO:0000313" key="4">
    <source>
        <dbReference type="Proteomes" id="UP000272136"/>
    </source>
</evidence>
<dbReference type="Proteomes" id="UP000272136">
    <property type="component" value="Chromosome 1"/>
</dbReference>
<proteinExistence type="predicted"/>
<evidence type="ECO:0000313" key="2">
    <source>
        <dbReference type="EMBL" id="AYO15344.1"/>
    </source>
</evidence>
<reference evidence="3 5" key="1">
    <citation type="journal article" date="2015" name="Genome Announc.">
        <title>Draft Genome Sequence of Vibrio owensii Strain SH-14, Which Causes Shrimp Acute Hepatopancreatic Necrosis Disease.</title>
        <authorList>
            <person name="Liu L."/>
            <person name="Xiao J."/>
            <person name="Xia X."/>
            <person name="Pan Y."/>
            <person name="Yan S."/>
            <person name="Wang Y."/>
        </authorList>
    </citation>
    <scope>NUCLEOTIDE SEQUENCE [LARGE SCALE GENOMIC DNA]</scope>
    <source>
        <strain evidence="3 5">SH14</strain>
    </source>
</reference>
<feature type="signal peptide" evidence="1">
    <location>
        <begin position="1"/>
        <end position="19"/>
    </location>
</feature>
<dbReference type="KEGG" id="vow:A9237_04315"/>
<feature type="chain" id="PRO_5042841452" evidence="1">
    <location>
        <begin position="20"/>
        <end position="59"/>
    </location>
</feature>
<dbReference type="Proteomes" id="UP000390336">
    <property type="component" value="Chromosome 1"/>
</dbReference>
<name>A0AAP9KAU5_9VIBR</name>
<evidence type="ECO:0000256" key="1">
    <source>
        <dbReference type="SAM" id="SignalP"/>
    </source>
</evidence>
<dbReference type="EMBL" id="CP045859">
    <property type="protein sequence ID" value="QGH47964.1"/>
    <property type="molecule type" value="Genomic_DNA"/>
</dbReference>
<dbReference type="EMBL" id="CP033137">
    <property type="protein sequence ID" value="AYO15344.1"/>
    <property type="molecule type" value="Genomic_DNA"/>
</dbReference>
<evidence type="ECO:0000313" key="3">
    <source>
        <dbReference type="EMBL" id="QGH47964.1"/>
    </source>
</evidence>
<keyword evidence="1" id="KW-0732">Signal</keyword>
<reference evidence="2 4" key="2">
    <citation type="submission" date="2018-10" db="EMBL/GenBank/DDBJ databases">
        <title>Whole Genome of Vibrio owensii strain 170502, isolated from Acute Hepatopancreatic Necrosis Disease (AHPND) shrimp.</title>
        <authorList>
            <person name="Yan M."/>
            <person name="Wang X."/>
            <person name="Wang Y."/>
        </authorList>
    </citation>
    <scope>NUCLEOTIDE SEQUENCE [LARGE SCALE GENOMIC DNA]</scope>
    <source>
        <strain evidence="2 4">1700302</strain>
    </source>
</reference>
<organism evidence="3 5">
    <name type="scientific">Vibrio owensii</name>
    <dbReference type="NCBI Taxonomy" id="696485"/>
    <lineage>
        <taxon>Bacteria</taxon>
        <taxon>Pseudomonadati</taxon>
        <taxon>Pseudomonadota</taxon>
        <taxon>Gammaproteobacteria</taxon>
        <taxon>Vibrionales</taxon>
        <taxon>Vibrionaceae</taxon>
        <taxon>Vibrio</taxon>
    </lineage>
</organism>